<feature type="compositionally biased region" description="Low complexity" evidence="8">
    <location>
        <begin position="43"/>
        <end position="65"/>
    </location>
</feature>
<keyword evidence="7" id="KW-0175">Coiled coil</keyword>
<dbReference type="Gene3D" id="1.20.5.170">
    <property type="match status" value="1"/>
</dbReference>
<evidence type="ECO:0000256" key="4">
    <source>
        <dbReference type="ARBA" id="ARBA00023125"/>
    </source>
</evidence>
<evidence type="ECO:0000256" key="6">
    <source>
        <dbReference type="ARBA" id="ARBA00023242"/>
    </source>
</evidence>
<gene>
    <name evidence="10" type="ORF">PSFLO_01732</name>
</gene>
<feature type="compositionally biased region" description="Low complexity" evidence="8">
    <location>
        <begin position="557"/>
        <end position="582"/>
    </location>
</feature>
<feature type="region of interest" description="Disordered" evidence="8">
    <location>
        <begin position="503"/>
        <end position="522"/>
    </location>
</feature>
<evidence type="ECO:0000256" key="2">
    <source>
        <dbReference type="ARBA" id="ARBA00007163"/>
    </source>
</evidence>
<feature type="domain" description="BZIP" evidence="9">
    <location>
        <begin position="409"/>
        <end position="472"/>
    </location>
</feature>
<dbReference type="PANTHER" id="PTHR47416:SF8">
    <property type="entry name" value="BASIC-LEUCINE ZIPPER TRANSCRIPTION FACTOR E-RELATED"/>
    <property type="match status" value="1"/>
</dbReference>
<dbReference type="SMART" id="SM00338">
    <property type="entry name" value="BRLZ"/>
    <property type="match status" value="1"/>
</dbReference>
<organism evidence="10 11">
    <name type="scientific">Pseudozyma flocculosa</name>
    <dbReference type="NCBI Taxonomy" id="84751"/>
    <lineage>
        <taxon>Eukaryota</taxon>
        <taxon>Fungi</taxon>
        <taxon>Dikarya</taxon>
        <taxon>Basidiomycota</taxon>
        <taxon>Ustilaginomycotina</taxon>
        <taxon>Ustilaginomycetes</taxon>
        <taxon>Ustilaginales</taxon>
        <taxon>Ustilaginaceae</taxon>
        <taxon>Pseudozyma</taxon>
    </lineage>
</organism>
<dbReference type="PROSITE" id="PS50217">
    <property type="entry name" value="BZIP"/>
    <property type="match status" value="1"/>
</dbReference>
<dbReference type="InterPro" id="IPR046347">
    <property type="entry name" value="bZIP_sf"/>
</dbReference>
<evidence type="ECO:0000256" key="7">
    <source>
        <dbReference type="SAM" id="Coils"/>
    </source>
</evidence>
<dbReference type="CDD" id="cd14810">
    <property type="entry name" value="bZIP_u1"/>
    <property type="match status" value="1"/>
</dbReference>
<dbReference type="Pfam" id="PF00170">
    <property type="entry name" value="bZIP_1"/>
    <property type="match status" value="1"/>
</dbReference>
<evidence type="ECO:0000313" key="10">
    <source>
        <dbReference type="EMBL" id="SPO36261.1"/>
    </source>
</evidence>
<comment type="similarity">
    <text evidence="2">Belongs to the bZIP family.</text>
</comment>
<dbReference type="Proteomes" id="UP000323386">
    <property type="component" value="Unassembled WGS sequence"/>
</dbReference>
<protein>
    <recommendedName>
        <fullName evidence="9">BZIP domain-containing protein</fullName>
    </recommendedName>
</protein>
<feature type="compositionally biased region" description="Polar residues" evidence="8">
    <location>
        <begin position="360"/>
        <end position="371"/>
    </location>
</feature>
<feature type="region of interest" description="Disordered" evidence="8">
    <location>
        <begin position="557"/>
        <end position="602"/>
    </location>
</feature>
<dbReference type="EMBL" id="OOIP01000004">
    <property type="protein sequence ID" value="SPO36261.1"/>
    <property type="molecule type" value="Genomic_DNA"/>
</dbReference>
<keyword evidence="4" id="KW-0238">DNA-binding</keyword>
<feature type="region of interest" description="Disordered" evidence="8">
    <location>
        <begin position="129"/>
        <end position="230"/>
    </location>
</feature>
<sequence length="614" mass="64060">MAATQVARNNSFNGFDEFVNLPSSPALTPRLQPTKPAQMAANATNGGPSSSTAAANTGAASASASTPAINMRTVGLDENQPPPPPGSSPEALFRYYLAAELRKAGTRPDEALLDRYVKNHFDSLFKNKQPATASASTSNAVPKPAPTPRAISVKPSSSSSAPEPIALQRLPVPRKSPAVPTPAVTPRSAPEAGPSSQPAPVARDRADSPPELQAPDSPSASAKSFSPLSTPPALAAVDEIEELDFTKGFKQSEATFDGAALDSFGFVDGSDLGSRAFRASAFNREADEPFSIDPHMMQMDTASSLELLGSTSKGAPVAAAPQCDVSAMSEDGLSDLEEEDSKEKLAGLLEHHKQQQQLGFYGSQASGSNAGDSRDSTPATGSGSTPSAMSRVAAFPNDAKPDPEEYKKLSSKEKRQLRNKISARNFRTRRKEYITHLEEQVADRDSIIEGLRQQLSQVTMEKASLQEEVRTLKARTISQNDVGKILEALQKNLSPGNSTLTVAPPQQPAAQAGFDSATNAGSGTPLTPSAFFSFADGSRPSTPTSIASFGSASAGAAANCVPGSPRASSPRPSLLRRSSPSLIAQPNTKKDVGPQSSFWGGVGGAAGQSFTPVC</sequence>
<dbReference type="InterPro" id="IPR004827">
    <property type="entry name" value="bZIP"/>
</dbReference>
<keyword evidence="11" id="KW-1185">Reference proteome</keyword>
<feature type="compositionally biased region" description="Polar residues" evidence="8">
    <location>
        <begin position="129"/>
        <end position="140"/>
    </location>
</feature>
<feature type="region of interest" description="Disordered" evidence="8">
    <location>
        <begin position="360"/>
        <end position="423"/>
    </location>
</feature>
<accession>A0A5C3EZ08</accession>
<proteinExistence type="inferred from homology"/>
<reference evidence="10 11" key="1">
    <citation type="submission" date="2018-03" db="EMBL/GenBank/DDBJ databases">
        <authorList>
            <person name="Guldener U."/>
        </authorList>
    </citation>
    <scope>NUCLEOTIDE SEQUENCE [LARGE SCALE GENOMIC DNA]</scope>
    <source>
        <strain evidence="10 11">DAOM196992</strain>
    </source>
</reference>
<evidence type="ECO:0000256" key="8">
    <source>
        <dbReference type="SAM" id="MobiDB-lite"/>
    </source>
</evidence>
<feature type="compositionally biased region" description="Low complexity" evidence="8">
    <location>
        <begin position="376"/>
        <end position="388"/>
    </location>
</feature>
<evidence type="ECO:0000256" key="1">
    <source>
        <dbReference type="ARBA" id="ARBA00004123"/>
    </source>
</evidence>
<dbReference type="AlphaFoldDB" id="A0A5C3EZ08"/>
<dbReference type="GO" id="GO:0003677">
    <property type="term" value="F:DNA binding"/>
    <property type="evidence" value="ECO:0007669"/>
    <property type="project" value="UniProtKB-KW"/>
</dbReference>
<evidence type="ECO:0000259" key="9">
    <source>
        <dbReference type="PROSITE" id="PS50217"/>
    </source>
</evidence>
<dbReference type="GO" id="GO:0005634">
    <property type="term" value="C:nucleus"/>
    <property type="evidence" value="ECO:0007669"/>
    <property type="project" value="UniProtKB-SubCell"/>
</dbReference>
<keyword evidence="5" id="KW-0804">Transcription</keyword>
<feature type="compositionally biased region" description="Polar residues" evidence="8">
    <location>
        <begin position="216"/>
        <end position="228"/>
    </location>
</feature>
<keyword evidence="6" id="KW-0539">Nucleus</keyword>
<evidence type="ECO:0000256" key="3">
    <source>
        <dbReference type="ARBA" id="ARBA00023015"/>
    </source>
</evidence>
<feature type="region of interest" description="Disordered" evidence="8">
    <location>
        <begin position="23"/>
        <end position="65"/>
    </location>
</feature>
<comment type="subcellular location">
    <subcellularLocation>
        <location evidence="1">Nucleus</location>
    </subcellularLocation>
</comment>
<dbReference type="SUPFAM" id="SSF57959">
    <property type="entry name" value="Leucine zipper domain"/>
    <property type="match status" value="1"/>
</dbReference>
<dbReference type="OrthoDB" id="5571888at2759"/>
<evidence type="ECO:0000313" key="11">
    <source>
        <dbReference type="Proteomes" id="UP000323386"/>
    </source>
</evidence>
<dbReference type="GO" id="GO:0003700">
    <property type="term" value="F:DNA-binding transcription factor activity"/>
    <property type="evidence" value="ECO:0007669"/>
    <property type="project" value="InterPro"/>
</dbReference>
<name>A0A5C3EZ08_9BASI</name>
<dbReference type="PROSITE" id="PS00036">
    <property type="entry name" value="BZIP_BASIC"/>
    <property type="match status" value="1"/>
</dbReference>
<feature type="coiled-coil region" evidence="7">
    <location>
        <begin position="448"/>
        <end position="475"/>
    </location>
</feature>
<feature type="compositionally biased region" description="Basic and acidic residues" evidence="8">
    <location>
        <begin position="399"/>
        <end position="416"/>
    </location>
</feature>
<dbReference type="PANTHER" id="PTHR47416">
    <property type="entry name" value="BASIC-LEUCINE ZIPPER TRANSCRIPTION FACTOR F-RELATED"/>
    <property type="match status" value="1"/>
</dbReference>
<evidence type="ECO:0000256" key="5">
    <source>
        <dbReference type="ARBA" id="ARBA00023163"/>
    </source>
</evidence>
<keyword evidence="3" id="KW-0805">Transcription regulation</keyword>